<proteinExistence type="predicted"/>
<comment type="caution">
    <text evidence="2">The sequence shown here is derived from an EMBL/GenBank/DDBJ whole genome shotgun (WGS) entry which is preliminary data.</text>
</comment>
<dbReference type="InterPro" id="IPR016197">
    <property type="entry name" value="Chromo-like_dom_sf"/>
</dbReference>
<organism evidence="2 3">
    <name type="scientific">Lentinula detonsa</name>
    <dbReference type="NCBI Taxonomy" id="2804962"/>
    <lineage>
        <taxon>Eukaryota</taxon>
        <taxon>Fungi</taxon>
        <taxon>Dikarya</taxon>
        <taxon>Basidiomycota</taxon>
        <taxon>Agaricomycotina</taxon>
        <taxon>Agaricomycetes</taxon>
        <taxon>Agaricomycetidae</taxon>
        <taxon>Agaricales</taxon>
        <taxon>Marasmiineae</taxon>
        <taxon>Omphalotaceae</taxon>
        <taxon>Lentinula</taxon>
    </lineage>
</organism>
<dbReference type="EMBL" id="MU802370">
    <property type="protein sequence ID" value="KAJ3979358.1"/>
    <property type="molecule type" value="Genomic_DNA"/>
</dbReference>
<evidence type="ECO:0000313" key="3">
    <source>
        <dbReference type="Proteomes" id="UP001163850"/>
    </source>
</evidence>
<feature type="compositionally biased region" description="Acidic residues" evidence="1">
    <location>
        <begin position="29"/>
        <end position="40"/>
    </location>
</feature>
<feature type="region of interest" description="Disordered" evidence="1">
    <location>
        <begin position="1"/>
        <end position="41"/>
    </location>
</feature>
<feature type="compositionally biased region" description="Basic and acidic residues" evidence="1">
    <location>
        <begin position="1"/>
        <end position="17"/>
    </location>
</feature>
<evidence type="ECO:0000313" key="2">
    <source>
        <dbReference type="EMBL" id="KAJ3979358.1"/>
    </source>
</evidence>
<evidence type="ECO:0000256" key="1">
    <source>
        <dbReference type="SAM" id="MobiDB-lite"/>
    </source>
</evidence>
<protein>
    <submittedName>
        <fullName evidence="2">Uncharacterized protein</fullName>
    </submittedName>
</protein>
<name>A0AA38PQB0_9AGAR</name>
<reference evidence="2" key="1">
    <citation type="submission" date="2022-08" db="EMBL/GenBank/DDBJ databases">
        <authorList>
            <consortium name="DOE Joint Genome Institute"/>
            <person name="Min B."/>
            <person name="Riley R."/>
            <person name="Sierra-Patev S."/>
            <person name="Naranjo-Ortiz M."/>
            <person name="Looney B."/>
            <person name="Konkel Z."/>
            <person name="Slot J.C."/>
            <person name="Sakamoto Y."/>
            <person name="Steenwyk J.L."/>
            <person name="Rokas A."/>
            <person name="Carro J."/>
            <person name="Camarero S."/>
            <person name="Ferreira P."/>
            <person name="Molpeceres G."/>
            <person name="Ruiz-Duenas F.J."/>
            <person name="Serrano A."/>
            <person name="Henrissat B."/>
            <person name="Drula E."/>
            <person name="Hughes K.W."/>
            <person name="Mata J.L."/>
            <person name="Ishikawa N.K."/>
            <person name="Vargas-Isla R."/>
            <person name="Ushijima S."/>
            <person name="Smith C.A."/>
            <person name="Ahrendt S."/>
            <person name="Andreopoulos W."/>
            <person name="He G."/>
            <person name="Labutti K."/>
            <person name="Lipzen A."/>
            <person name="Ng V."/>
            <person name="Sandor L."/>
            <person name="Barry K."/>
            <person name="Martinez A.T."/>
            <person name="Xiao Y."/>
            <person name="Gibbons J.G."/>
            <person name="Terashima K."/>
            <person name="Hibbett D.S."/>
            <person name="Grigoriev I.V."/>
        </authorList>
    </citation>
    <scope>NUCLEOTIDE SEQUENCE</scope>
    <source>
        <strain evidence="2">TFB7829</strain>
    </source>
</reference>
<dbReference type="Proteomes" id="UP001163850">
    <property type="component" value="Unassembled WGS sequence"/>
</dbReference>
<dbReference type="CDD" id="cd00024">
    <property type="entry name" value="CD_CSD"/>
    <property type="match status" value="1"/>
</dbReference>
<dbReference type="SUPFAM" id="SSF54160">
    <property type="entry name" value="Chromo domain-like"/>
    <property type="match status" value="1"/>
</dbReference>
<gene>
    <name evidence="2" type="ORF">F5890DRAFT_1478601</name>
</gene>
<dbReference type="AlphaFoldDB" id="A0AA38PQB0"/>
<accession>A0AA38PQB0</accession>
<sequence length="712" mass="81631">MFATEDVKDMFTAKDTEDTSAAMVSPLSSEDDEDSDESSDEMAIKNEDEKDNLLLNFPHTSESHLGKFAEVHMRVQFFECDRVPKIKQYFRMKAKLNEIFPGLNLGQKSFGRMTRSWSRAKVHTEATLMAWVFTQSKMDHSHSNFAFLALITAFLPGYLHAIASVSNDAIQGNASGSFRILSTTRLDKGKSRKRILGTTEAELENLLSKCTAVEQKQLVEELIHHDSFVYKTPGLTVLRALNIFKTGYSTSQPDTTSTSYSAAKKKKLVNSPDNFSDKWAFDAMRFFNLIQRLKGNRWELILHASECYILNIPNAGAGPYLKVTQRKAEKASNTQRCCVLFLKSKSVLSLNMYPLWGIAQNPNFKFNHGDDSINVHWQLNMYPLWAGGIVQNPNFKFNHGNDLISNVHWQNFQSDSECHSIGEAGQEMGVVFHAIKLATYTESTIVGQKGPTPTPEIVDGEEEWVVEKILQHRVCRKKLEYLADGKALHETMTLGNLLQIWKMRQRKLKSIERRTCTLWNWKTSQWSSNLERWDYKQRKLISQQLPWVEHQSAMMQYEAMLLEASGSCQQSLDPSCQQLNKEAASFDPDNNLNSDIEEGDAWIDEDLHFSGYCEKDEDSENEDEDLNIGEWDDKFFECDELQEAMFQYAAAINEDHNDDDWVPHGLKPKKKPRHEHKELKLTVQQQCAQTNMQQVLILQVHQVEFNDNEGMK</sequence>